<dbReference type="EMBL" id="CAADRA010006029">
    <property type="protein sequence ID" value="VFT93738.1"/>
    <property type="molecule type" value="Genomic_DNA"/>
</dbReference>
<evidence type="ECO:0000313" key="2">
    <source>
        <dbReference type="EMBL" id="VFT93738.1"/>
    </source>
</evidence>
<dbReference type="InterPro" id="IPR025533">
    <property type="entry name" value="DUF4419"/>
</dbReference>
<reference evidence="2 3" key="1">
    <citation type="submission" date="2019-03" db="EMBL/GenBank/DDBJ databases">
        <authorList>
            <person name="Gaulin E."/>
            <person name="Dumas B."/>
        </authorList>
    </citation>
    <scope>NUCLEOTIDE SEQUENCE [LARGE SCALE GENOMIC DNA]</scope>
    <source>
        <strain evidence="2">CBS 568.67</strain>
    </source>
</reference>
<sequence>MVTFAASDNCRRYERNLVDDVNDVIVACKEYNEEGCYEIVQVTPSEAPLAASPNGFVRGVVQAYNQHQNLELRPDDIWLAITIQFGLFVNGNAEALRASLVKHDGQTELEVRRHGSLYTVDFGDMAVEMTQKMEEYLVDPTLSQWLLPGFSTTTDHDRIVGSVVMMASMKKYFTYKFCLECGIPSITLLGTVADWLAIRARVDKLQEYGLGEWVVMLASILDEFVAAANGNVDISFWQRICHQEEGGSGPSYLSGWISAFCVFNEDGKWQGSVRAVNVDGDMFESEYPIIDTNDIPPGYVTVPVNIDDNGTKYMAHMFAGHMAYEVKGDRQWIVPHLSWALALKASKPVVDPEEEMLAASRAELKRLHEAEAVAADDVVMANNLHAIFNADY</sequence>
<dbReference type="OrthoDB" id="9978173at2759"/>
<dbReference type="Pfam" id="PF14388">
    <property type="entry name" value="DUF4419"/>
    <property type="match status" value="1"/>
</dbReference>
<gene>
    <name evidence="2" type="primary">Aste57867_16976</name>
    <name evidence="1" type="ORF">As57867_016918</name>
    <name evidence="2" type="ORF">ASTE57867_16976</name>
</gene>
<proteinExistence type="predicted"/>
<dbReference type="AlphaFoldDB" id="A0A485L715"/>
<keyword evidence="3" id="KW-1185">Reference proteome</keyword>
<evidence type="ECO:0000313" key="1">
    <source>
        <dbReference type="EMBL" id="KAF0691875.1"/>
    </source>
</evidence>
<dbReference type="Proteomes" id="UP000332933">
    <property type="component" value="Unassembled WGS sequence"/>
</dbReference>
<accession>A0A485L715</accession>
<protein>
    <submittedName>
        <fullName evidence="2">Aste57867_16976 protein</fullName>
    </submittedName>
</protein>
<reference evidence="1" key="2">
    <citation type="submission" date="2019-06" db="EMBL/GenBank/DDBJ databases">
        <title>Genomics analysis of Aphanomyces spp. identifies a new class of oomycete effector associated with host adaptation.</title>
        <authorList>
            <person name="Gaulin E."/>
        </authorList>
    </citation>
    <scope>NUCLEOTIDE SEQUENCE</scope>
    <source>
        <strain evidence="1">CBS 578.67</strain>
    </source>
</reference>
<dbReference type="PANTHER" id="PTHR31252">
    <property type="entry name" value="DUF4419 DOMAIN-CONTAINING PROTEIN"/>
    <property type="match status" value="1"/>
</dbReference>
<dbReference type="PANTHER" id="PTHR31252:SF11">
    <property type="entry name" value="DUF4419 DOMAIN-CONTAINING PROTEIN"/>
    <property type="match status" value="1"/>
</dbReference>
<organism evidence="2 3">
    <name type="scientific">Aphanomyces stellatus</name>
    <dbReference type="NCBI Taxonomy" id="120398"/>
    <lineage>
        <taxon>Eukaryota</taxon>
        <taxon>Sar</taxon>
        <taxon>Stramenopiles</taxon>
        <taxon>Oomycota</taxon>
        <taxon>Saprolegniomycetes</taxon>
        <taxon>Saprolegniales</taxon>
        <taxon>Verrucalvaceae</taxon>
        <taxon>Aphanomyces</taxon>
    </lineage>
</organism>
<evidence type="ECO:0000313" key="3">
    <source>
        <dbReference type="Proteomes" id="UP000332933"/>
    </source>
</evidence>
<name>A0A485L715_9STRA</name>
<dbReference type="EMBL" id="VJMH01006008">
    <property type="protein sequence ID" value="KAF0691875.1"/>
    <property type="molecule type" value="Genomic_DNA"/>
</dbReference>